<evidence type="ECO:0000313" key="4">
    <source>
        <dbReference type="Proteomes" id="UP000034705"/>
    </source>
</evidence>
<protein>
    <submittedName>
        <fullName evidence="3">Cob(I)yrinic acid a,c-diamide adenosyltransferase</fullName>
    </submittedName>
</protein>
<proteinExistence type="predicted"/>
<evidence type="ECO:0000259" key="2">
    <source>
        <dbReference type="PROSITE" id="PS51462"/>
    </source>
</evidence>
<gene>
    <name evidence="3" type="ORF">UX45_C0012G0012</name>
</gene>
<dbReference type="PROSITE" id="PS51462">
    <property type="entry name" value="NUDIX"/>
    <property type="match status" value="1"/>
</dbReference>
<dbReference type="Pfam" id="PF02572">
    <property type="entry name" value="CobA_CobO_BtuR"/>
    <property type="match status" value="1"/>
</dbReference>
<dbReference type="InterPro" id="IPR020476">
    <property type="entry name" value="Nudix_hydrolase"/>
</dbReference>
<dbReference type="InterPro" id="IPR027417">
    <property type="entry name" value="P-loop_NTPase"/>
</dbReference>
<keyword evidence="1" id="KW-0378">Hydrolase</keyword>
<feature type="domain" description="Nudix hydrolase" evidence="2">
    <location>
        <begin position="3"/>
        <end position="132"/>
    </location>
</feature>
<dbReference type="Pfam" id="PF00293">
    <property type="entry name" value="NUDIX"/>
    <property type="match status" value="1"/>
</dbReference>
<keyword evidence="3" id="KW-0808">Transferase</keyword>
<sequence>MIQAFIAQKVLLVNPLGKILLLMENKGAHQWELPGGRMEEGDHPLETLAREIAEETGLVTDPQAAQIIHTDLWSFQRNEETHCVFGVFYAIKVLDVEVLLSEEHGQYLWHDPKDADPEEIKENVREVLKVYRRMSGIPKADDRIAGRQGYGLVQIFTGEGKGKTTAALGEIIRAYGAGKKAGVVYFDKGGSHYSERFSLDRLGISYVVTGRDRVDATTGRFDFSLTPKDHEEAQRGLRAAQDFFASECDVVLLDEINSCIALGLITMEEVLSLIKNKPEGVELILTGRHAPTALLDVAHLVSDVQMKKHYFYSGVKAREGLDY</sequence>
<dbReference type="GO" id="GO:0005524">
    <property type="term" value="F:ATP binding"/>
    <property type="evidence" value="ECO:0007669"/>
    <property type="project" value="InterPro"/>
</dbReference>
<dbReference type="PANTHER" id="PTHR46638:SF1">
    <property type="entry name" value="CORRINOID ADENOSYLTRANSFERASE"/>
    <property type="match status" value="1"/>
</dbReference>
<dbReference type="Gene3D" id="3.90.79.10">
    <property type="entry name" value="Nucleoside Triphosphate Pyrophosphohydrolase"/>
    <property type="match status" value="1"/>
</dbReference>
<organism evidence="3 4">
    <name type="scientific">Candidatus Uhrbacteria bacterium GW2011_GWF2_46_218</name>
    <dbReference type="NCBI Taxonomy" id="1619001"/>
    <lineage>
        <taxon>Bacteria</taxon>
        <taxon>Candidatus Uhriibacteriota</taxon>
    </lineage>
</organism>
<dbReference type="InterPro" id="IPR000086">
    <property type="entry name" value="NUDIX_hydrolase_dom"/>
</dbReference>
<dbReference type="PANTHER" id="PTHR46638">
    <property type="entry name" value="CORRINOID ADENOSYLTRANSFERASE"/>
    <property type="match status" value="1"/>
</dbReference>
<dbReference type="EMBL" id="LCMG01000012">
    <property type="protein sequence ID" value="KKU32971.1"/>
    <property type="molecule type" value="Genomic_DNA"/>
</dbReference>
<dbReference type="SUPFAM" id="SSF55811">
    <property type="entry name" value="Nudix"/>
    <property type="match status" value="1"/>
</dbReference>
<dbReference type="SUPFAM" id="SSF52540">
    <property type="entry name" value="P-loop containing nucleoside triphosphate hydrolases"/>
    <property type="match status" value="1"/>
</dbReference>
<dbReference type="InterPro" id="IPR003724">
    <property type="entry name" value="CblAdoTrfase_CobA"/>
</dbReference>
<dbReference type="AlphaFoldDB" id="A0A0G1PJP2"/>
<name>A0A0G1PJP2_9BACT</name>
<dbReference type="GO" id="GO:0008817">
    <property type="term" value="F:corrinoid adenosyltransferase activity"/>
    <property type="evidence" value="ECO:0007669"/>
    <property type="project" value="InterPro"/>
</dbReference>
<reference evidence="3 4" key="1">
    <citation type="journal article" date="2015" name="Nature">
        <title>rRNA introns, odd ribosomes, and small enigmatic genomes across a large radiation of phyla.</title>
        <authorList>
            <person name="Brown C.T."/>
            <person name="Hug L.A."/>
            <person name="Thomas B.C."/>
            <person name="Sharon I."/>
            <person name="Castelle C.J."/>
            <person name="Singh A."/>
            <person name="Wilkins M.J."/>
            <person name="Williams K.H."/>
            <person name="Banfield J.F."/>
        </authorList>
    </citation>
    <scope>NUCLEOTIDE SEQUENCE [LARGE SCALE GENOMIC DNA]</scope>
</reference>
<evidence type="ECO:0000313" key="3">
    <source>
        <dbReference type="EMBL" id="KKU32971.1"/>
    </source>
</evidence>
<evidence type="ECO:0000256" key="1">
    <source>
        <dbReference type="ARBA" id="ARBA00022801"/>
    </source>
</evidence>
<comment type="caution">
    <text evidence="3">The sequence shown here is derived from an EMBL/GenBank/DDBJ whole genome shotgun (WGS) entry which is preliminary data.</text>
</comment>
<dbReference type="GO" id="GO:0009236">
    <property type="term" value="P:cobalamin biosynthetic process"/>
    <property type="evidence" value="ECO:0007669"/>
    <property type="project" value="InterPro"/>
</dbReference>
<dbReference type="PRINTS" id="PR00502">
    <property type="entry name" value="NUDIXFAMILY"/>
</dbReference>
<accession>A0A0G1PJP2</accession>
<dbReference type="Proteomes" id="UP000034705">
    <property type="component" value="Unassembled WGS sequence"/>
</dbReference>
<dbReference type="GO" id="GO:0016787">
    <property type="term" value="F:hydrolase activity"/>
    <property type="evidence" value="ECO:0007669"/>
    <property type="project" value="UniProtKB-KW"/>
</dbReference>
<dbReference type="Gene3D" id="3.40.50.300">
    <property type="entry name" value="P-loop containing nucleotide triphosphate hydrolases"/>
    <property type="match status" value="1"/>
</dbReference>
<dbReference type="InterPro" id="IPR015797">
    <property type="entry name" value="NUDIX_hydrolase-like_dom_sf"/>
</dbReference>